<proteinExistence type="predicted"/>
<keyword evidence="3" id="KW-0489">Methyltransferase</keyword>
<evidence type="ECO:0000313" key="7">
    <source>
        <dbReference type="EMBL" id="MBV0926089.1"/>
    </source>
</evidence>
<dbReference type="GO" id="GO:0008168">
    <property type="term" value="F:methyltransferase activity"/>
    <property type="evidence" value="ECO:0007669"/>
    <property type="project" value="UniProtKB-KW"/>
</dbReference>
<name>A0A8J7YDU6_9EURY</name>
<keyword evidence="4" id="KW-0808">Transferase</keyword>
<dbReference type="CDD" id="cd11646">
    <property type="entry name" value="Precorrin_3B_C17_MT"/>
    <property type="match status" value="1"/>
</dbReference>
<keyword evidence="5" id="KW-0949">S-adenosyl-L-methionine</keyword>
<dbReference type="OrthoDB" id="192663at2157"/>
<dbReference type="InterPro" id="IPR051810">
    <property type="entry name" value="Precorrin_MeTrfase"/>
</dbReference>
<feature type="domain" description="Tetrapyrrole methylase" evidence="6">
    <location>
        <begin position="25"/>
        <end position="246"/>
    </location>
</feature>
<comment type="caution">
    <text evidence="7">The sequence shown here is derived from an EMBL/GenBank/DDBJ whole genome shotgun (WGS) entry which is preliminary data.</text>
</comment>
<dbReference type="EMBL" id="JAHQXF010000003">
    <property type="protein sequence ID" value="MBV0926089.1"/>
    <property type="molecule type" value="Genomic_DNA"/>
</dbReference>
<evidence type="ECO:0000256" key="3">
    <source>
        <dbReference type="ARBA" id="ARBA00022603"/>
    </source>
</evidence>
<accession>A0A8J7YDU6</accession>
<dbReference type="RefSeq" id="WP_162318711.1">
    <property type="nucleotide sequence ID" value="NZ_JAHQXF010000003.1"/>
</dbReference>
<evidence type="ECO:0000313" key="8">
    <source>
        <dbReference type="Proteomes" id="UP000766550"/>
    </source>
</evidence>
<dbReference type="InterPro" id="IPR000878">
    <property type="entry name" value="4pyrrol_Mease"/>
</dbReference>
<dbReference type="UniPathway" id="UPA00148"/>
<evidence type="ECO:0000256" key="1">
    <source>
        <dbReference type="ARBA" id="ARBA00004953"/>
    </source>
</evidence>
<dbReference type="AlphaFoldDB" id="A0A8J7YDU6"/>
<evidence type="ECO:0000259" key="6">
    <source>
        <dbReference type="Pfam" id="PF00590"/>
    </source>
</evidence>
<gene>
    <name evidence="7" type="ORF">KTS45_17935</name>
</gene>
<dbReference type="SUPFAM" id="SSF53790">
    <property type="entry name" value="Tetrapyrrole methylase"/>
    <property type="match status" value="1"/>
</dbReference>
<organism evidence="7 8">
    <name type="scientific">Haloarcula limicola</name>
    <dbReference type="NCBI Taxonomy" id="1429915"/>
    <lineage>
        <taxon>Archaea</taxon>
        <taxon>Methanobacteriati</taxon>
        <taxon>Methanobacteriota</taxon>
        <taxon>Stenosarchaea group</taxon>
        <taxon>Halobacteria</taxon>
        <taxon>Halobacteriales</taxon>
        <taxon>Haloarculaceae</taxon>
        <taxon>Haloarcula</taxon>
    </lineage>
</organism>
<dbReference type="Gene3D" id="3.40.1010.10">
    <property type="entry name" value="Cobalt-precorrin-4 Transmethylase, Domain 1"/>
    <property type="match status" value="1"/>
</dbReference>
<dbReference type="InterPro" id="IPR006363">
    <property type="entry name" value="Cbl_synth_CobJ/CibH_dom"/>
</dbReference>
<reference evidence="7 8" key="1">
    <citation type="submission" date="2021-06" db="EMBL/GenBank/DDBJ databases">
        <title>New haloarchaea isolates fom saline soil.</title>
        <authorList>
            <person name="Duran-Viseras A."/>
            <person name="Sanchez-Porro C.S."/>
            <person name="Ventosa A."/>
        </authorList>
    </citation>
    <scope>NUCLEOTIDE SEQUENCE [LARGE SCALE GENOMIC DNA]</scope>
    <source>
        <strain evidence="7 8">JCM 183640</strain>
    </source>
</reference>
<dbReference type="PANTHER" id="PTHR47036">
    <property type="entry name" value="COBALT-FACTOR III C(17)-METHYLTRANSFERASE-RELATED"/>
    <property type="match status" value="1"/>
</dbReference>
<keyword evidence="2" id="KW-0169">Cobalamin biosynthesis</keyword>
<dbReference type="Gene3D" id="3.30.950.10">
    <property type="entry name" value="Methyltransferase, Cobalt-precorrin-4 Transmethylase, Domain 2"/>
    <property type="match status" value="1"/>
</dbReference>
<evidence type="ECO:0000256" key="5">
    <source>
        <dbReference type="ARBA" id="ARBA00022691"/>
    </source>
</evidence>
<dbReference type="GO" id="GO:0009236">
    <property type="term" value="P:cobalamin biosynthetic process"/>
    <property type="evidence" value="ECO:0007669"/>
    <property type="project" value="UniProtKB-UniPathway"/>
</dbReference>
<dbReference type="Proteomes" id="UP000766550">
    <property type="component" value="Unassembled WGS sequence"/>
</dbReference>
<evidence type="ECO:0000256" key="2">
    <source>
        <dbReference type="ARBA" id="ARBA00022573"/>
    </source>
</evidence>
<dbReference type="InterPro" id="IPR014776">
    <property type="entry name" value="4pyrrole_Mease_sub2"/>
</dbReference>
<dbReference type="InterPro" id="IPR014777">
    <property type="entry name" value="4pyrrole_Mease_sub1"/>
</dbReference>
<comment type="pathway">
    <text evidence="1">Cofactor biosynthesis; adenosylcobalamin biosynthesis.</text>
</comment>
<sequence>MSRANDDGETASTADATGERADYGTLYVVGIGPGLPHDMTQRAGEVIRRADTVIASNLYQEFLRKDGTLPPESAAVEGADDDGEIAGEVGTVLERPDGARQTLVRSSMGKQVELAREAFERVRAGEDVAHVSGGDPNVYGKSDLLFTMADAEDAADVPIEIVPGVTAALSGAANLGAPLSNDFCTISLSDKWRGWEEIEEKLRAAAVSGFVVVLYNCWRDYERAVAVLREERTDDAPAAIVNDAGRGAAGRNLDDETETITTLGELPEHSEEVGGMGSSIVVGTHETDVWKNDYREFLVTPRGGRDVEDF</sequence>
<dbReference type="PANTHER" id="PTHR47036:SF1">
    <property type="entry name" value="COBALT-FACTOR III C(17)-METHYLTRANSFERASE-RELATED"/>
    <property type="match status" value="1"/>
</dbReference>
<dbReference type="GO" id="GO:0032259">
    <property type="term" value="P:methylation"/>
    <property type="evidence" value="ECO:0007669"/>
    <property type="project" value="UniProtKB-KW"/>
</dbReference>
<evidence type="ECO:0000256" key="4">
    <source>
        <dbReference type="ARBA" id="ARBA00022679"/>
    </source>
</evidence>
<keyword evidence="8" id="KW-1185">Reference proteome</keyword>
<dbReference type="InterPro" id="IPR035996">
    <property type="entry name" value="4pyrrol_Methylase_sf"/>
</dbReference>
<dbReference type="Pfam" id="PF00590">
    <property type="entry name" value="TP_methylase"/>
    <property type="match status" value="1"/>
</dbReference>
<protein>
    <submittedName>
        <fullName evidence="7">Cobalt-precorrin-2 C(20)-methyltransferase</fullName>
    </submittedName>
</protein>